<feature type="coiled-coil region" evidence="1">
    <location>
        <begin position="182"/>
        <end position="223"/>
    </location>
</feature>
<feature type="domain" description="HAUS augmin-like complex subunit 6 N-terminal" evidence="3">
    <location>
        <begin position="20"/>
        <end position="231"/>
    </location>
</feature>
<feature type="region of interest" description="Disordered" evidence="2">
    <location>
        <begin position="343"/>
        <end position="397"/>
    </location>
</feature>
<sequence>MEQRPSPHVQWSRRSNISIFVHALHLLDLDLLPDWPSISEPLFTAKSAQNLHARVKATEWALYHLFRLYSPIDTQPRLSPHFPPTTSLQSKNLRAALYKWLAELKSNGILPREVVLRKTMLDECKGDKFEEVLAKFAMVVLKKTLAGGSQGRSTRDPSGHVNVNEQDARTLVPLIMAHRASLQASLRERQDLKAKAMAYSERLAQVRKEIASESQNLQAQMDKDSADGAEHGFSAREYELLREQVNLAFASDRRWARYIFEGSAGRSFATPAQKILPKWPIDHPDPDPDPDMRTAVTRDELPSDIDTGDSEEKADEPMRELQLMIAQNQERLEHLTRLQESLLPRTERESHPENATPEVFKPTVAELPHRSSPPGQAVSSVSKQRRFNKHQELTLSH</sequence>
<evidence type="ECO:0000256" key="2">
    <source>
        <dbReference type="SAM" id="MobiDB-lite"/>
    </source>
</evidence>
<proteinExistence type="predicted"/>
<name>A0A0D2G4S2_9EURO</name>
<dbReference type="STRING" id="5601.A0A0D2G4S2"/>
<keyword evidence="1" id="KW-0175">Coiled coil</keyword>
<feature type="compositionally biased region" description="Polar residues" evidence="2">
    <location>
        <begin position="373"/>
        <end position="382"/>
    </location>
</feature>
<evidence type="ECO:0000313" key="4">
    <source>
        <dbReference type="EMBL" id="KIW66999.1"/>
    </source>
</evidence>
<dbReference type="HOGENOM" id="CLU_698298_0_0_1"/>
<dbReference type="Proteomes" id="UP000054266">
    <property type="component" value="Unassembled WGS sequence"/>
</dbReference>
<gene>
    <name evidence="4" type="ORF">PV04_06277</name>
</gene>
<accession>A0A0D2G4S2</accession>
<feature type="compositionally biased region" description="Basic and acidic residues" evidence="2">
    <location>
        <begin position="280"/>
        <end position="301"/>
    </location>
</feature>
<protein>
    <recommendedName>
        <fullName evidence="3">HAUS augmin-like complex subunit 6 N-terminal domain-containing protein</fullName>
    </recommendedName>
</protein>
<organism evidence="4 5">
    <name type="scientific">Phialophora macrospora</name>
    <dbReference type="NCBI Taxonomy" id="1851006"/>
    <lineage>
        <taxon>Eukaryota</taxon>
        <taxon>Fungi</taxon>
        <taxon>Dikarya</taxon>
        <taxon>Ascomycota</taxon>
        <taxon>Pezizomycotina</taxon>
        <taxon>Eurotiomycetes</taxon>
        <taxon>Chaetothyriomycetidae</taxon>
        <taxon>Chaetothyriales</taxon>
        <taxon>Herpotrichiellaceae</taxon>
        <taxon>Phialophora</taxon>
    </lineage>
</organism>
<dbReference type="EMBL" id="KN846959">
    <property type="protein sequence ID" value="KIW66999.1"/>
    <property type="molecule type" value="Genomic_DNA"/>
</dbReference>
<evidence type="ECO:0000259" key="3">
    <source>
        <dbReference type="Pfam" id="PF14661"/>
    </source>
</evidence>
<keyword evidence="5" id="KW-1185">Reference proteome</keyword>
<evidence type="ECO:0000256" key="1">
    <source>
        <dbReference type="SAM" id="Coils"/>
    </source>
</evidence>
<feature type="compositionally biased region" description="Acidic residues" evidence="2">
    <location>
        <begin position="302"/>
        <end position="314"/>
    </location>
</feature>
<reference evidence="4 5" key="1">
    <citation type="submission" date="2015-01" db="EMBL/GenBank/DDBJ databases">
        <title>The Genome Sequence of Capronia semiimmersa CBS27337.</title>
        <authorList>
            <consortium name="The Broad Institute Genomics Platform"/>
            <person name="Cuomo C."/>
            <person name="de Hoog S."/>
            <person name="Gorbushina A."/>
            <person name="Stielow B."/>
            <person name="Teixiera M."/>
            <person name="Abouelleil A."/>
            <person name="Chapman S.B."/>
            <person name="Priest M."/>
            <person name="Young S.K."/>
            <person name="Wortman J."/>
            <person name="Nusbaum C."/>
            <person name="Birren B."/>
        </authorList>
    </citation>
    <scope>NUCLEOTIDE SEQUENCE [LARGE SCALE GENOMIC DNA]</scope>
    <source>
        <strain evidence="4 5">CBS 27337</strain>
    </source>
</reference>
<dbReference type="InterPro" id="IPR028163">
    <property type="entry name" value="HAUS_6_N"/>
</dbReference>
<evidence type="ECO:0000313" key="5">
    <source>
        <dbReference type="Proteomes" id="UP000054266"/>
    </source>
</evidence>
<dbReference type="Pfam" id="PF14661">
    <property type="entry name" value="HAUS6_N"/>
    <property type="match status" value="1"/>
</dbReference>
<dbReference type="AlphaFoldDB" id="A0A0D2G4S2"/>
<feature type="region of interest" description="Disordered" evidence="2">
    <location>
        <begin position="277"/>
        <end position="316"/>
    </location>
</feature>